<keyword evidence="4 7" id="KW-0812">Transmembrane</keyword>
<evidence type="ECO:0000256" key="2">
    <source>
        <dbReference type="ARBA" id="ARBA00011006"/>
    </source>
</evidence>
<name>A0A1L8R876_9ENTE</name>
<dbReference type="EMBL" id="JXKG01000004">
    <property type="protein sequence ID" value="OJG15971.1"/>
    <property type="molecule type" value="Genomic_DNA"/>
</dbReference>
<feature type="transmembrane region" description="Helical" evidence="7">
    <location>
        <begin position="67"/>
        <end position="85"/>
    </location>
</feature>
<feature type="transmembrane region" description="Helical" evidence="7">
    <location>
        <begin position="12"/>
        <end position="30"/>
    </location>
</feature>
<evidence type="ECO:0000313" key="8">
    <source>
        <dbReference type="EMBL" id="OJG15971.1"/>
    </source>
</evidence>
<evidence type="ECO:0000256" key="7">
    <source>
        <dbReference type="SAM" id="Phobius"/>
    </source>
</evidence>
<proteinExistence type="inferred from homology"/>
<dbReference type="InterPro" id="IPR007341">
    <property type="entry name" value="Transgly_assoc"/>
</dbReference>
<feature type="transmembrane region" description="Helical" evidence="7">
    <location>
        <begin position="37"/>
        <end position="55"/>
    </location>
</feature>
<keyword evidence="5 7" id="KW-1133">Transmembrane helix</keyword>
<evidence type="ECO:0000313" key="9">
    <source>
        <dbReference type="Proteomes" id="UP000182835"/>
    </source>
</evidence>
<evidence type="ECO:0000256" key="3">
    <source>
        <dbReference type="ARBA" id="ARBA00022475"/>
    </source>
</evidence>
<accession>A0A1L8R876</accession>
<evidence type="ECO:0000256" key="1">
    <source>
        <dbReference type="ARBA" id="ARBA00004651"/>
    </source>
</evidence>
<dbReference type="PANTHER" id="PTHR33884">
    <property type="entry name" value="UPF0410 PROTEIN YMGE"/>
    <property type="match status" value="1"/>
</dbReference>
<dbReference type="Proteomes" id="UP000182835">
    <property type="component" value="Unassembled WGS sequence"/>
</dbReference>
<sequence length="94" mass="10263">MTKVGGEMLELFWSLIVGSLLGLLAGMIYGKDVRSGFLGYMMIGFLGSWVGRIFLGPTGPKIGGFYIIPALVGSVICLGICSYLLQKIRQFDFY</sequence>
<evidence type="ECO:0000256" key="6">
    <source>
        <dbReference type="ARBA" id="ARBA00023136"/>
    </source>
</evidence>
<evidence type="ECO:0000256" key="4">
    <source>
        <dbReference type="ARBA" id="ARBA00022692"/>
    </source>
</evidence>
<dbReference type="AlphaFoldDB" id="A0A1L8R876"/>
<gene>
    <name evidence="8" type="ORF">RU96_GL001948</name>
</gene>
<comment type="similarity">
    <text evidence="2">Belongs to the UPF0410 family.</text>
</comment>
<dbReference type="GO" id="GO:0005886">
    <property type="term" value="C:plasma membrane"/>
    <property type="evidence" value="ECO:0007669"/>
    <property type="project" value="UniProtKB-SubCell"/>
</dbReference>
<reference evidence="8 9" key="1">
    <citation type="submission" date="2014-12" db="EMBL/GenBank/DDBJ databases">
        <title>Draft genome sequences of 29 type strains of Enterococci.</title>
        <authorList>
            <person name="Zhong Z."/>
            <person name="Sun Z."/>
            <person name="Liu W."/>
            <person name="Zhang W."/>
            <person name="Zhang H."/>
        </authorList>
    </citation>
    <scope>NUCLEOTIDE SEQUENCE [LARGE SCALE GENOMIC DNA]</scope>
    <source>
        <strain evidence="8 9">DSM 21207</strain>
    </source>
</reference>
<dbReference type="STRING" id="317010.RU96_GL001948"/>
<keyword evidence="6 7" id="KW-0472">Membrane</keyword>
<evidence type="ECO:0008006" key="10">
    <source>
        <dbReference type="Google" id="ProtNLM"/>
    </source>
</evidence>
<organism evidence="8 9">
    <name type="scientific">Enterococcus canintestini</name>
    <dbReference type="NCBI Taxonomy" id="317010"/>
    <lineage>
        <taxon>Bacteria</taxon>
        <taxon>Bacillati</taxon>
        <taxon>Bacillota</taxon>
        <taxon>Bacilli</taxon>
        <taxon>Lactobacillales</taxon>
        <taxon>Enterococcaceae</taxon>
        <taxon>Enterococcus</taxon>
    </lineage>
</organism>
<comment type="subcellular location">
    <subcellularLocation>
        <location evidence="1">Cell membrane</location>
        <topology evidence="1">Multi-pass membrane protein</topology>
    </subcellularLocation>
</comment>
<comment type="caution">
    <text evidence="8">The sequence shown here is derived from an EMBL/GenBank/DDBJ whole genome shotgun (WGS) entry which is preliminary data.</text>
</comment>
<keyword evidence="3" id="KW-1003">Cell membrane</keyword>
<dbReference type="PANTHER" id="PTHR33884:SF3">
    <property type="entry name" value="UPF0410 PROTEIN YMGE"/>
    <property type="match status" value="1"/>
</dbReference>
<dbReference type="Pfam" id="PF04226">
    <property type="entry name" value="Transgly_assoc"/>
    <property type="match status" value="1"/>
</dbReference>
<protein>
    <recommendedName>
        <fullName evidence="10">Transglycosylase</fullName>
    </recommendedName>
</protein>
<evidence type="ECO:0000256" key="5">
    <source>
        <dbReference type="ARBA" id="ARBA00022989"/>
    </source>
</evidence>